<dbReference type="STRING" id="1314785.A0A165G2F7"/>
<dbReference type="Gene3D" id="3.20.20.100">
    <property type="entry name" value="NADP-dependent oxidoreductase domain"/>
    <property type="match status" value="1"/>
</dbReference>
<accession>A0A165G2F7</accession>
<dbReference type="InParanoid" id="A0A165G2F7"/>
<dbReference type="CDD" id="cd19079">
    <property type="entry name" value="AKR_EcYajO-like"/>
    <property type="match status" value="1"/>
</dbReference>
<dbReference type="SUPFAM" id="SSF51430">
    <property type="entry name" value="NAD(P)-linked oxidoreductase"/>
    <property type="match status" value="1"/>
</dbReference>
<dbReference type="AlphaFoldDB" id="A0A165G2F7"/>
<dbReference type="InterPro" id="IPR036812">
    <property type="entry name" value="NAD(P)_OxRdtase_dom_sf"/>
</dbReference>
<dbReference type="EMBL" id="KV427611">
    <property type="protein sequence ID" value="KZT09739.1"/>
    <property type="molecule type" value="Genomic_DNA"/>
</dbReference>
<reference evidence="4 5" key="1">
    <citation type="journal article" date="2016" name="Mol. Biol. Evol.">
        <title>Comparative Genomics of Early-Diverging Mushroom-Forming Fungi Provides Insights into the Origins of Lignocellulose Decay Capabilities.</title>
        <authorList>
            <person name="Nagy L.G."/>
            <person name="Riley R."/>
            <person name="Tritt A."/>
            <person name="Adam C."/>
            <person name="Daum C."/>
            <person name="Floudas D."/>
            <person name="Sun H."/>
            <person name="Yadav J.S."/>
            <person name="Pangilinan J."/>
            <person name="Larsson K.H."/>
            <person name="Matsuura K."/>
            <person name="Barry K."/>
            <person name="Labutti K."/>
            <person name="Kuo R."/>
            <person name="Ohm R.A."/>
            <person name="Bhattacharya S.S."/>
            <person name="Shirouzu T."/>
            <person name="Yoshinaga Y."/>
            <person name="Martin F.M."/>
            <person name="Grigoriev I.V."/>
            <person name="Hibbett D.S."/>
        </authorList>
    </citation>
    <scope>NUCLEOTIDE SEQUENCE [LARGE SCALE GENOMIC DNA]</scope>
    <source>
        <strain evidence="4 5">93-53</strain>
    </source>
</reference>
<keyword evidence="2" id="KW-0560">Oxidoreductase</keyword>
<dbReference type="GeneID" id="63823271"/>
<dbReference type="PANTHER" id="PTHR43364">
    <property type="entry name" value="NADH-SPECIFIC METHYLGLYOXAL REDUCTASE-RELATED"/>
    <property type="match status" value="1"/>
</dbReference>
<dbReference type="Pfam" id="PF00248">
    <property type="entry name" value="Aldo_ket_red"/>
    <property type="match status" value="1"/>
</dbReference>
<evidence type="ECO:0000313" key="5">
    <source>
        <dbReference type="Proteomes" id="UP000076871"/>
    </source>
</evidence>
<organism evidence="4 5">
    <name type="scientific">Laetiporus sulphureus 93-53</name>
    <dbReference type="NCBI Taxonomy" id="1314785"/>
    <lineage>
        <taxon>Eukaryota</taxon>
        <taxon>Fungi</taxon>
        <taxon>Dikarya</taxon>
        <taxon>Basidiomycota</taxon>
        <taxon>Agaricomycotina</taxon>
        <taxon>Agaricomycetes</taxon>
        <taxon>Polyporales</taxon>
        <taxon>Laetiporus</taxon>
    </lineage>
</organism>
<evidence type="ECO:0000313" key="4">
    <source>
        <dbReference type="EMBL" id="KZT09739.1"/>
    </source>
</evidence>
<proteinExistence type="predicted"/>
<dbReference type="GO" id="GO:0005829">
    <property type="term" value="C:cytosol"/>
    <property type="evidence" value="ECO:0007669"/>
    <property type="project" value="UniProtKB-ARBA"/>
</dbReference>
<dbReference type="FunFam" id="3.20.20.100:FF:000004">
    <property type="entry name" value="Oxidoreductase, aldo/keto reductase"/>
    <property type="match status" value="1"/>
</dbReference>
<evidence type="ECO:0000256" key="1">
    <source>
        <dbReference type="ARBA" id="ARBA00022857"/>
    </source>
</evidence>
<sequence>MAPQVEYRQLGRSGLRVSVPILGGMAFGSSQWLPWVIDEDKGLPLLKAAWDCGINTIDTANVYSNGESEKMIAKFIQQNNIPRENMVILTKIKFLVGSEASMFTFAMPHLPNTRDYVNLGGLSRTAIMNQVDASLQRLNTSYIDLLQIHDFDPEIPLEETMKALHDLVVSGKVRYIGACRLRLWQFAEMNSVAERNGWTTFSSMQVEHSLLYRPEELEVIQYCKLKGIGVIGFSPLMDGHLARPIGTETTRTKMINGTPYEKKRRPCDLEIIKRVQELAAKHSWTMSQVALAWSVTKISSPIVGANTGERVEQCIITGKTLTSEELKYLEESYEYQPYR</sequence>
<dbReference type="PANTHER" id="PTHR43364:SF9">
    <property type="entry name" value="OXIDOREDUCTASE"/>
    <property type="match status" value="1"/>
</dbReference>
<evidence type="ECO:0000256" key="2">
    <source>
        <dbReference type="ARBA" id="ARBA00023002"/>
    </source>
</evidence>
<keyword evidence="5" id="KW-1185">Reference proteome</keyword>
<dbReference type="RefSeq" id="XP_040767479.1">
    <property type="nucleotide sequence ID" value="XM_040906242.1"/>
</dbReference>
<name>A0A165G2F7_9APHY</name>
<evidence type="ECO:0000259" key="3">
    <source>
        <dbReference type="Pfam" id="PF00248"/>
    </source>
</evidence>
<dbReference type="InterPro" id="IPR050523">
    <property type="entry name" value="AKR_Detox_Biosynth"/>
</dbReference>
<dbReference type="GO" id="GO:0016491">
    <property type="term" value="F:oxidoreductase activity"/>
    <property type="evidence" value="ECO:0007669"/>
    <property type="project" value="UniProtKB-KW"/>
</dbReference>
<dbReference type="Proteomes" id="UP000076871">
    <property type="component" value="Unassembled WGS sequence"/>
</dbReference>
<protein>
    <submittedName>
        <fullName evidence="4">Aldo/keto reductase</fullName>
    </submittedName>
</protein>
<keyword evidence="1" id="KW-0521">NADP</keyword>
<feature type="domain" description="NADP-dependent oxidoreductase" evidence="3">
    <location>
        <begin position="21"/>
        <end position="333"/>
    </location>
</feature>
<dbReference type="OrthoDB" id="1720422at2759"/>
<dbReference type="InterPro" id="IPR023210">
    <property type="entry name" value="NADP_OxRdtase_dom"/>
</dbReference>
<gene>
    <name evidence="4" type="ORF">LAESUDRAFT_695561</name>
</gene>